<evidence type="ECO:0000313" key="2">
    <source>
        <dbReference type="EMBL" id="RMJ05090.1"/>
    </source>
</evidence>
<name>A0A3M2RIC6_9HYPO</name>
<sequence length="174" mass="18747">MRSARSEEGTAAAADGIKARDDRTREKEGGGRFLDAHLAAAAAALCTAMRSCRRLLSGSSVDTPLMVIAPEAGHKYRILCEMGNPPGPSTFLLGPFLYFCVLPSTPGSHRHPHPPPPPPLLLLIDNPLEAFSGPRRNLGSQLFLSGEPVEALQSFPGFGLLLCSNRWVFSSRQR</sequence>
<dbReference type="OrthoDB" id="10375663at2759"/>
<dbReference type="Proteomes" id="UP000277212">
    <property type="component" value="Unassembled WGS sequence"/>
</dbReference>
<feature type="compositionally biased region" description="Basic and acidic residues" evidence="1">
    <location>
        <begin position="17"/>
        <end position="28"/>
    </location>
</feature>
<gene>
    <name evidence="2" type="ORF">CDV36_014240</name>
</gene>
<keyword evidence="3" id="KW-1185">Reference proteome</keyword>
<reference evidence="2 3" key="1">
    <citation type="submission" date="2017-06" db="EMBL/GenBank/DDBJ databases">
        <title>Comparative genomic analysis of Ambrosia Fusariam Clade fungi.</title>
        <authorList>
            <person name="Stajich J.E."/>
            <person name="Carrillo J."/>
            <person name="Kijimoto T."/>
            <person name="Eskalen A."/>
            <person name="O'Donnell K."/>
            <person name="Kasson M."/>
        </authorList>
    </citation>
    <scope>NUCLEOTIDE SEQUENCE [LARGE SCALE GENOMIC DNA]</scope>
    <source>
        <strain evidence="2">UCR3666</strain>
    </source>
</reference>
<feature type="region of interest" description="Disordered" evidence="1">
    <location>
        <begin position="1"/>
        <end position="28"/>
    </location>
</feature>
<evidence type="ECO:0000256" key="1">
    <source>
        <dbReference type="SAM" id="MobiDB-lite"/>
    </source>
</evidence>
<evidence type="ECO:0000313" key="3">
    <source>
        <dbReference type="Proteomes" id="UP000277212"/>
    </source>
</evidence>
<dbReference type="EMBL" id="NKUJ01000439">
    <property type="protein sequence ID" value="RMJ05090.1"/>
    <property type="molecule type" value="Genomic_DNA"/>
</dbReference>
<accession>A0A3M2RIC6</accession>
<protein>
    <submittedName>
        <fullName evidence="2">Uncharacterized protein</fullName>
    </submittedName>
</protein>
<comment type="caution">
    <text evidence="2">The sequence shown here is derived from an EMBL/GenBank/DDBJ whole genome shotgun (WGS) entry which is preliminary data.</text>
</comment>
<organism evidence="2 3">
    <name type="scientific">Fusarium kuroshium</name>
    <dbReference type="NCBI Taxonomy" id="2010991"/>
    <lineage>
        <taxon>Eukaryota</taxon>
        <taxon>Fungi</taxon>
        <taxon>Dikarya</taxon>
        <taxon>Ascomycota</taxon>
        <taxon>Pezizomycotina</taxon>
        <taxon>Sordariomycetes</taxon>
        <taxon>Hypocreomycetidae</taxon>
        <taxon>Hypocreales</taxon>
        <taxon>Nectriaceae</taxon>
        <taxon>Fusarium</taxon>
        <taxon>Fusarium solani species complex</taxon>
    </lineage>
</organism>
<proteinExistence type="predicted"/>
<dbReference type="AlphaFoldDB" id="A0A3M2RIC6"/>